<comment type="caution">
    <text evidence="2">The sequence shown here is derived from an EMBL/GenBank/DDBJ whole genome shotgun (WGS) entry which is preliminary data.</text>
</comment>
<evidence type="ECO:0000313" key="2">
    <source>
        <dbReference type="EMBL" id="KTC87649.1"/>
    </source>
</evidence>
<sequence length="259" mass="29558">MMKLVACLLILMTMPAFADLMKVPAHGFHWYTEEPKELTKPLPKLNNTPTLTPYEKLMAVRKATLNKLASALIAPSLDATYEYMKAQQYYAKNNQKFVQYWQQVLMSHPELDNTLNFPTDNTAVAIQNDSMNLLMERVIQEGAKRYGFILFYKGNSSISQKFVAHLVPFVNQTHFSMISVTTDGQPIQGLPNPKSVPLKLIQKNMNLKSRYMPALFLVDLKTQTMSPLSYGFVSITALKERLLDVATHYKRFSYEGFEA</sequence>
<protein>
    <submittedName>
        <fullName evidence="2">Putative conjugative transfer protein TraF</fullName>
    </submittedName>
</protein>
<dbReference type="RefSeq" id="WP_238583981.1">
    <property type="nucleotide sequence ID" value="NZ_CAAAIU010000018.1"/>
</dbReference>
<organism evidence="2 3">
    <name type="scientific">Legionella drozanskii LLAP-1</name>
    <dbReference type="NCBI Taxonomy" id="1212489"/>
    <lineage>
        <taxon>Bacteria</taxon>
        <taxon>Pseudomonadati</taxon>
        <taxon>Pseudomonadota</taxon>
        <taxon>Gammaproteobacteria</taxon>
        <taxon>Legionellales</taxon>
        <taxon>Legionellaceae</taxon>
        <taxon>Legionella</taxon>
    </lineage>
</organism>
<feature type="chain" id="PRO_5006912418" evidence="1">
    <location>
        <begin position="19"/>
        <end position="259"/>
    </location>
</feature>
<dbReference type="InterPro" id="IPR039555">
    <property type="entry name" value="TraF/TrbB"/>
</dbReference>
<dbReference type="InterPro" id="IPR014110">
    <property type="entry name" value="TraF"/>
</dbReference>
<feature type="signal peptide" evidence="1">
    <location>
        <begin position="1"/>
        <end position="18"/>
    </location>
</feature>
<dbReference type="STRING" id="1212489.Ldro_1268"/>
<dbReference type="AlphaFoldDB" id="A0A0W0SWH2"/>
<gene>
    <name evidence="2" type="ORF">Ldro_1268</name>
</gene>
<proteinExistence type="predicted"/>
<keyword evidence="3" id="KW-1185">Reference proteome</keyword>
<dbReference type="Pfam" id="PF13728">
    <property type="entry name" value="TraF"/>
    <property type="match status" value="1"/>
</dbReference>
<dbReference type="PATRIC" id="fig|1212489.4.peg.1336"/>
<name>A0A0W0SWH2_9GAMM</name>
<evidence type="ECO:0000256" key="1">
    <source>
        <dbReference type="SAM" id="SignalP"/>
    </source>
</evidence>
<keyword evidence="1" id="KW-0732">Signal</keyword>
<dbReference type="Proteomes" id="UP000054736">
    <property type="component" value="Unassembled WGS sequence"/>
</dbReference>
<reference evidence="2 3" key="1">
    <citation type="submission" date="2015-11" db="EMBL/GenBank/DDBJ databases">
        <title>Genomic analysis of 38 Legionella species identifies large and diverse effector repertoires.</title>
        <authorList>
            <person name="Burstein D."/>
            <person name="Amaro F."/>
            <person name="Zusman T."/>
            <person name="Lifshitz Z."/>
            <person name="Cohen O."/>
            <person name="Gilbert J.A."/>
            <person name="Pupko T."/>
            <person name="Shuman H.A."/>
            <person name="Segal G."/>
        </authorList>
    </citation>
    <scope>NUCLEOTIDE SEQUENCE [LARGE SCALE GENOMIC DNA]</scope>
    <source>
        <strain evidence="2 3">ATCC 700990</strain>
    </source>
</reference>
<dbReference type="EMBL" id="LNXY01000020">
    <property type="protein sequence ID" value="KTC87649.1"/>
    <property type="molecule type" value="Genomic_DNA"/>
</dbReference>
<accession>A0A0W0SWH2</accession>
<evidence type="ECO:0000313" key="3">
    <source>
        <dbReference type="Proteomes" id="UP000054736"/>
    </source>
</evidence>
<dbReference type="NCBIfam" id="TIGR02739">
    <property type="entry name" value="TraF"/>
    <property type="match status" value="1"/>
</dbReference>